<dbReference type="AlphaFoldDB" id="A0A0G4IKT8"/>
<dbReference type="InterPro" id="IPR011107">
    <property type="entry name" value="PPI_Ypi1"/>
</dbReference>
<dbReference type="STRING" id="37360.A0A0G4IKT8"/>
<dbReference type="GO" id="GO:0004865">
    <property type="term" value="F:protein serine/threonine phosphatase inhibitor activity"/>
    <property type="evidence" value="ECO:0007669"/>
    <property type="project" value="InterPro"/>
</dbReference>
<dbReference type="GO" id="GO:0005634">
    <property type="term" value="C:nucleus"/>
    <property type="evidence" value="ECO:0007669"/>
    <property type="project" value="TreeGrafter"/>
</dbReference>
<evidence type="ECO:0008006" key="4">
    <source>
        <dbReference type="Google" id="ProtNLM"/>
    </source>
</evidence>
<dbReference type="Proteomes" id="UP000039324">
    <property type="component" value="Unassembled WGS sequence"/>
</dbReference>
<evidence type="ECO:0000313" key="3">
    <source>
        <dbReference type="Proteomes" id="UP000039324"/>
    </source>
</evidence>
<organism evidence="2 3">
    <name type="scientific">Plasmodiophora brassicae</name>
    <name type="common">Clubroot disease agent</name>
    <dbReference type="NCBI Taxonomy" id="37360"/>
    <lineage>
        <taxon>Eukaryota</taxon>
        <taxon>Sar</taxon>
        <taxon>Rhizaria</taxon>
        <taxon>Endomyxa</taxon>
        <taxon>Phytomyxea</taxon>
        <taxon>Plasmodiophorida</taxon>
        <taxon>Plasmodiophoridae</taxon>
        <taxon>Plasmodiophora</taxon>
    </lineage>
</organism>
<feature type="compositionally biased region" description="Basic residues" evidence="1">
    <location>
        <begin position="167"/>
        <end position="179"/>
    </location>
</feature>
<evidence type="ECO:0000313" key="2">
    <source>
        <dbReference type="EMBL" id="CEO95774.1"/>
    </source>
</evidence>
<dbReference type="GO" id="GO:0008157">
    <property type="term" value="F:protein phosphatase 1 binding"/>
    <property type="evidence" value="ECO:0007669"/>
    <property type="project" value="TreeGrafter"/>
</dbReference>
<name>A0A0G4IKT8_PLABS</name>
<dbReference type="PANTHER" id="PTHR20835:SF0">
    <property type="entry name" value="E3 UBIQUITIN-PROTEIN LIGASE PPP1R11"/>
    <property type="match status" value="1"/>
</dbReference>
<proteinExistence type="predicted"/>
<evidence type="ECO:0000256" key="1">
    <source>
        <dbReference type="SAM" id="MobiDB-lite"/>
    </source>
</evidence>
<keyword evidence="3" id="KW-1185">Reference proteome</keyword>
<reference evidence="2 3" key="1">
    <citation type="submission" date="2015-02" db="EMBL/GenBank/DDBJ databases">
        <authorList>
            <person name="Chooi Y.-H."/>
        </authorList>
    </citation>
    <scope>NUCLEOTIDE SEQUENCE [LARGE SCALE GENOMIC DNA]</scope>
    <source>
        <strain evidence="2">E3</strain>
    </source>
</reference>
<sequence>MSSSRRSRDCCIVRVTGWRWSNVSAVRGRAVNARRSPCRVMASSSTGTASTVVESQSPADAVDPVALAVPPNAIVPLHLRRGARPRRRTSPSRSVQFTAETVDNEHLDKKKSKKCCIFHKKRVFGESDSESGDDSHGSCSSDGGPQPTSPGSSSSDGGPQPSSSATRHSKRIATKRRKDFYHGGQ</sequence>
<dbReference type="Pfam" id="PF07491">
    <property type="entry name" value="PPI_Ypi1"/>
    <property type="match status" value="1"/>
</dbReference>
<protein>
    <recommendedName>
        <fullName evidence="4">Type 1 phosphatases regulator</fullName>
    </recommendedName>
</protein>
<dbReference type="EMBL" id="CDSF01000035">
    <property type="protein sequence ID" value="CEO95774.1"/>
    <property type="molecule type" value="Genomic_DNA"/>
</dbReference>
<feature type="region of interest" description="Disordered" evidence="1">
    <location>
        <begin position="126"/>
        <end position="185"/>
    </location>
</feature>
<feature type="compositionally biased region" description="Low complexity" evidence="1">
    <location>
        <begin position="137"/>
        <end position="164"/>
    </location>
</feature>
<gene>
    <name evidence="2" type="ORF">PBRA_004487</name>
</gene>
<dbReference type="PANTHER" id="PTHR20835">
    <property type="entry name" value="E3 UBIQUITIN-PROTEIN LIGASE PPP1R11-RELATED"/>
    <property type="match status" value="1"/>
</dbReference>
<accession>A0A0G4IKT8</accession>